<dbReference type="InterPro" id="IPR027558">
    <property type="entry name" value="Pre_pil_HX9DG_C"/>
</dbReference>
<keyword evidence="4" id="KW-1185">Reference proteome</keyword>
<dbReference type="AlphaFoldDB" id="A0A518BBG9"/>
<dbReference type="NCBIfam" id="TIGR04294">
    <property type="entry name" value="pre_pil_HX9DG"/>
    <property type="match status" value="1"/>
</dbReference>
<dbReference type="PANTHER" id="PTHR30093">
    <property type="entry name" value="GENERAL SECRETION PATHWAY PROTEIN G"/>
    <property type="match status" value="1"/>
</dbReference>
<dbReference type="InterPro" id="IPR012902">
    <property type="entry name" value="N_methyl_site"/>
</dbReference>
<name>A0A518BBG9_9BACT</name>
<evidence type="ECO:0000313" key="3">
    <source>
        <dbReference type="EMBL" id="QDU64287.1"/>
    </source>
</evidence>
<keyword evidence="1" id="KW-0812">Transmembrane</keyword>
<dbReference type="KEGG" id="knv:Pan216_51760"/>
<keyword evidence="1" id="KW-0472">Membrane</keyword>
<dbReference type="NCBIfam" id="TIGR02532">
    <property type="entry name" value="IV_pilin_GFxxxE"/>
    <property type="match status" value="1"/>
</dbReference>
<dbReference type="SUPFAM" id="SSF54523">
    <property type="entry name" value="Pili subunits"/>
    <property type="match status" value="1"/>
</dbReference>
<proteinExistence type="predicted"/>
<keyword evidence="1" id="KW-1133">Transmembrane helix</keyword>
<gene>
    <name evidence="3" type="primary">pulG_15</name>
    <name evidence="3" type="ORF">Pan216_51760</name>
</gene>
<accession>A0A518BBG9</accession>
<dbReference type="InterPro" id="IPR011453">
    <property type="entry name" value="DUF1559"/>
</dbReference>
<sequence length="308" mass="34133">MTLPRKSSLRAFHSFRFLSLRRSRRPRGFTLVELLVVIAIIGVLVGLLLPAVQQARESARRMQCTSKLKQWALAIHNYENSQGTYPLGTVRLGAVKRQTFVPSLWAELDQVALFEGYNFNRSFYQGENTTSVRTQLNIYFCPSDKQGYWRGDANLRSRGSYVVNFGNGTYHQTESDFSGAPFGPNKVVRPSDIQDGLSKTMFISEILQPSDDSDFDFRGDFLNDDEAGAQFMTRFTPNSGVDSTRCTDHPDDPAPCVAAGGRHLVARSRHAGGVNAAFGDGTVRFMSDSIALPVWQALGSSQGGETDR</sequence>
<dbReference type="Gene3D" id="3.30.700.10">
    <property type="entry name" value="Glycoprotein, Type 4 Pilin"/>
    <property type="match status" value="1"/>
</dbReference>
<dbReference type="Pfam" id="PF07596">
    <property type="entry name" value="SBP_bac_10"/>
    <property type="match status" value="1"/>
</dbReference>
<protein>
    <submittedName>
        <fullName evidence="3">Type II secretion system protein G</fullName>
    </submittedName>
</protein>
<feature type="domain" description="DUF1559" evidence="2">
    <location>
        <begin position="53"/>
        <end position="291"/>
    </location>
</feature>
<feature type="transmembrane region" description="Helical" evidence="1">
    <location>
        <begin position="31"/>
        <end position="52"/>
    </location>
</feature>
<dbReference type="Pfam" id="PF07963">
    <property type="entry name" value="N_methyl"/>
    <property type="match status" value="1"/>
</dbReference>
<dbReference type="PANTHER" id="PTHR30093:SF2">
    <property type="entry name" value="TYPE II SECRETION SYSTEM PROTEIN H"/>
    <property type="match status" value="1"/>
</dbReference>
<dbReference type="EMBL" id="CP036279">
    <property type="protein sequence ID" value="QDU64287.1"/>
    <property type="molecule type" value="Genomic_DNA"/>
</dbReference>
<organism evidence="3 4">
    <name type="scientific">Kolteria novifilia</name>
    <dbReference type="NCBI Taxonomy" id="2527975"/>
    <lineage>
        <taxon>Bacteria</taxon>
        <taxon>Pseudomonadati</taxon>
        <taxon>Planctomycetota</taxon>
        <taxon>Planctomycetia</taxon>
        <taxon>Kolteriales</taxon>
        <taxon>Kolteriaceae</taxon>
        <taxon>Kolteria</taxon>
    </lineage>
</organism>
<evidence type="ECO:0000313" key="4">
    <source>
        <dbReference type="Proteomes" id="UP000317093"/>
    </source>
</evidence>
<dbReference type="Proteomes" id="UP000317093">
    <property type="component" value="Chromosome"/>
</dbReference>
<dbReference type="PROSITE" id="PS00409">
    <property type="entry name" value="PROKAR_NTER_METHYL"/>
    <property type="match status" value="1"/>
</dbReference>
<dbReference type="InterPro" id="IPR045584">
    <property type="entry name" value="Pilin-like"/>
</dbReference>
<evidence type="ECO:0000259" key="2">
    <source>
        <dbReference type="Pfam" id="PF07596"/>
    </source>
</evidence>
<reference evidence="3 4" key="1">
    <citation type="submission" date="2019-02" db="EMBL/GenBank/DDBJ databases">
        <title>Deep-cultivation of Planctomycetes and their phenomic and genomic characterization uncovers novel biology.</title>
        <authorList>
            <person name="Wiegand S."/>
            <person name="Jogler M."/>
            <person name="Boedeker C."/>
            <person name="Pinto D."/>
            <person name="Vollmers J."/>
            <person name="Rivas-Marin E."/>
            <person name="Kohn T."/>
            <person name="Peeters S.H."/>
            <person name="Heuer A."/>
            <person name="Rast P."/>
            <person name="Oberbeckmann S."/>
            <person name="Bunk B."/>
            <person name="Jeske O."/>
            <person name="Meyerdierks A."/>
            <person name="Storesund J.E."/>
            <person name="Kallscheuer N."/>
            <person name="Luecker S."/>
            <person name="Lage O.M."/>
            <person name="Pohl T."/>
            <person name="Merkel B.J."/>
            <person name="Hornburger P."/>
            <person name="Mueller R.-W."/>
            <person name="Bruemmer F."/>
            <person name="Labrenz M."/>
            <person name="Spormann A.M."/>
            <person name="Op den Camp H."/>
            <person name="Overmann J."/>
            <person name="Amann R."/>
            <person name="Jetten M.S.M."/>
            <person name="Mascher T."/>
            <person name="Medema M.H."/>
            <person name="Devos D.P."/>
            <person name="Kaster A.-K."/>
            <person name="Ovreas L."/>
            <person name="Rohde M."/>
            <person name="Galperin M.Y."/>
            <person name="Jogler C."/>
        </authorList>
    </citation>
    <scope>NUCLEOTIDE SEQUENCE [LARGE SCALE GENOMIC DNA]</scope>
    <source>
        <strain evidence="3 4">Pan216</strain>
    </source>
</reference>
<evidence type="ECO:0000256" key="1">
    <source>
        <dbReference type="SAM" id="Phobius"/>
    </source>
</evidence>